<dbReference type="Pfam" id="PF01172">
    <property type="entry name" value="SBDS_N"/>
    <property type="match status" value="1"/>
</dbReference>
<proteinExistence type="predicted"/>
<dbReference type="AlphaFoldDB" id="A0A9P6X336"/>
<dbReference type="InterPro" id="IPR036786">
    <property type="entry name" value="Ribosome_mat_SBDS_N_sf"/>
</dbReference>
<dbReference type="Gene3D" id="3.30.1250.10">
    <property type="entry name" value="Ribosome maturation protein SBDS, N-terminal domain"/>
    <property type="match status" value="1"/>
</dbReference>
<gene>
    <name evidence="2" type="ORF">G6F64_009509</name>
</gene>
<evidence type="ECO:0000259" key="1">
    <source>
        <dbReference type="Pfam" id="PF01172"/>
    </source>
</evidence>
<dbReference type="InterPro" id="IPR019783">
    <property type="entry name" value="SDO1/SBDS_N"/>
</dbReference>
<protein>
    <recommendedName>
        <fullName evidence="1">Ribosome maturation protein SDO1/SBDS N-terminal domain-containing protein</fullName>
    </recommendedName>
</protein>
<organism evidence="2 3">
    <name type="scientific">Rhizopus oryzae</name>
    <name type="common">Mucormycosis agent</name>
    <name type="synonym">Rhizopus arrhizus var. delemar</name>
    <dbReference type="NCBI Taxonomy" id="64495"/>
    <lineage>
        <taxon>Eukaryota</taxon>
        <taxon>Fungi</taxon>
        <taxon>Fungi incertae sedis</taxon>
        <taxon>Mucoromycota</taxon>
        <taxon>Mucoromycotina</taxon>
        <taxon>Mucoromycetes</taxon>
        <taxon>Mucorales</taxon>
        <taxon>Mucorineae</taxon>
        <taxon>Rhizopodaceae</taxon>
        <taxon>Rhizopus</taxon>
    </lineage>
</organism>
<dbReference type="Proteomes" id="UP000716291">
    <property type="component" value="Unassembled WGS sequence"/>
</dbReference>
<feature type="domain" description="Ribosome maturation protein SDO1/SBDS N-terminal" evidence="1">
    <location>
        <begin position="6"/>
        <end position="91"/>
    </location>
</feature>
<reference evidence="2" key="1">
    <citation type="journal article" date="2020" name="Microb. Genom.">
        <title>Genetic diversity of clinical and environmental Mucorales isolates obtained from an investigation of mucormycosis cases among solid organ transplant recipients.</title>
        <authorList>
            <person name="Nguyen M.H."/>
            <person name="Kaul D."/>
            <person name="Muto C."/>
            <person name="Cheng S.J."/>
            <person name="Richter R.A."/>
            <person name="Bruno V.M."/>
            <person name="Liu G."/>
            <person name="Beyhan S."/>
            <person name="Sundermann A.J."/>
            <person name="Mounaud S."/>
            <person name="Pasculle A.W."/>
            <person name="Nierman W.C."/>
            <person name="Driscoll E."/>
            <person name="Cumbie R."/>
            <person name="Clancy C.J."/>
            <person name="Dupont C.L."/>
        </authorList>
    </citation>
    <scope>NUCLEOTIDE SEQUENCE</scope>
    <source>
        <strain evidence="2">GL11</strain>
    </source>
</reference>
<evidence type="ECO:0000313" key="3">
    <source>
        <dbReference type="Proteomes" id="UP000716291"/>
    </source>
</evidence>
<sequence>MPSDQAIKVVYKSPDQTEFFVVANHDMRAKWKKDKSIPMIDVVQTFDIHTTVTGSNTGEYVHPSKGTLESHFGTSNVDDIVRKIVEEGEEKGMH</sequence>
<keyword evidence="3" id="KW-1185">Reference proteome</keyword>
<comment type="caution">
    <text evidence="2">The sequence shown here is derived from an EMBL/GenBank/DDBJ whole genome shotgun (WGS) entry which is preliminary data.</text>
</comment>
<accession>A0A9P6X336</accession>
<dbReference type="OrthoDB" id="2567806at2759"/>
<dbReference type="EMBL" id="JAANQT010001746">
    <property type="protein sequence ID" value="KAG1304085.1"/>
    <property type="molecule type" value="Genomic_DNA"/>
</dbReference>
<name>A0A9P6X336_RHIOR</name>
<dbReference type="SUPFAM" id="SSF89895">
    <property type="entry name" value="FYSH domain"/>
    <property type="match status" value="1"/>
</dbReference>
<evidence type="ECO:0000313" key="2">
    <source>
        <dbReference type="EMBL" id="KAG1304085.1"/>
    </source>
</evidence>